<dbReference type="RefSeq" id="WP_116775255.1">
    <property type="nucleotide sequence ID" value="NZ_QDKG01000002.1"/>
</dbReference>
<dbReference type="AlphaFoldDB" id="A0A2T8HJR2"/>
<keyword evidence="4" id="KW-1185">Reference proteome</keyword>
<feature type="chain" id="PRO_5015748872" description="LTD domain-containing protein" evidence="1">
    <location>
        <begin position="25"/>
        <end position="553"/>
    </location>
</feature>
<dbReference type="SUPFAM" id="SSF74853">
    <property type="entry name" value="Lamin A/C globular tail domain"/>
    <property type="match status" value="2"/>
</dbReference>
<dbReference type="Proteomes" id="UP000245627">
    <property type="component" value="Unassembled WGS sequence"/>
</dbReference>
<organism evidence="3 4">
    <name type="scientific">Sphingobacterium corticibacter</name>
    <dbReference type="NCBI Taxonomy" id="2171749"/>
    <lineage>
        <taxon>Bacteria</taxon>
        <taxon>Pseudomonadati</taxon>
        <taxon>Bacteroidota</taxon>
        <taxon>Sphingobacteriia</taxon>
        <taxon>Sphingobacteriales</taxon>
        <taxon>Sphingobacteriaceae</taxon>
        <taxon>Sphingobacterium</taxon>
    </lineage>
</organism>
<feature type="domain" description="LTD" evidence="2">
    <location>
        <begin position="286"/>
        <end position="347"/>
    </location>
</feature>
<dbReference type="OrthoDB" id="9758406at2"/>
<dbReference type="PROSITE" id="PS51257">
    <property type="entry name" value="PROKAR_LIPOPROTEIN"/>
    <property type="match status" value="1"/>
</dbReference>
<dbReference type="InterPro" id="IPR001322">
    <property type="entry name" value="Lamin_tail_dom"/>
</dbReference>
<feature type="domain" description="LTD" evidence="2">
    <location>
        <begin position="34"/>
        <end position="140"/>
    </location>
</feature>
<protein>
    <recommendedName>
        <fullName evidence="2">LTD domain-containing protein</fullName>
    </recommendedName>
</protein>
<sequence length="553" mass="62435">MTSKTFTLCSFILLLLASSCTDFLEDQVRFVSPHPVINEIMMNPRGDNLPAREWLELYNPSDVAILLQNYTISYNNRNFQFPEMYLPAKQYLIVTASQNEQAFLRYGNVCGIEGWPTMSNAGATITLNHQELGTVDQVSYAANWYASTAKRQGGWSLERVNPEFGCNPVQAWQESEAREGGTPGAQNSVYRADAIPDVQIRQTIVQDQDLSFVLNMDIGNSLTIQQVQMPIGLPPISSWRTSRDTIHISFGQQLPEGFPYEVTIAGQYCGRNLTLSQTVFTETNLSYNDVVINEVLFNPNTGSPTFVEIYNRSSKIVNLQNWFLGNRLISNRQLLFPPNTYRVITTNPNLLQRDYPSAILRDVIVLPSLPAYANLQGIVTLFSPTALMDSLRYTAAMHQPFIRNARGVSLERISPDVPTNVGGNFISASTYSEGATPGYENSRFRAGTITKNKVFLAARSMFPNSTSEDRLLSIYYEFMQENTMVNLTIYDDKGRSINRLIRNQGVGYTGRFTWDGKKENAEQAPSGVYLMWMDTYQDNGQRQTFKESFLLRN</sequence>
<proteinExistence type="predicted"/>
<keyword evidence="1" id="KW-0732">Signal</keyword>
<evidence type="ECO:0000313" key="4">
    <source>
        <dbReference type="Proteomes" id="UP000245627"/>
    </source>
</evidence>
<evidence type="ECO:0000256" key="1">
    <source>
        <dbReference type="SAM" id="SignalP"/>
    </source>
</evidence>
<accession>A0A2T8HJR2</accession>
<evidence type="ECO:0000313" key="3">
    <source>
        <dbReference type="EMBL" id="PVH25684.1"/>
    </source>
</evidence>
<dbReference type="InterPro" id="IPR036415">
    <property type="entry name" value="Lamin_tail_dom_sf"/>
</dbReference>
<feature type="signal peptide" evidence="1">
    <location>
        <begin position="1"/>
        <end position="24"/>
    </location>
</feature>
<evidence type="ECO:0000259" key="2">
    <source>
        <dbReference type="Pfam" id="PF00932"/>
    </source>
</evidence>
<comment type="caution">
    <text evidence="3">The sequence shown here is derived from an EMBL/GenBank/DDBJ whole genome shotgun (WGS) entry which is preliminary data.</text>
</comment>
<gene>
    <name evidence="3" type="ORF">DC487_07010</name>
</gene>
<name>A0A2T8HJR2_9SPHI</name>
<reference evidence="3 4" key="1">
    <citation type="submission" date="2018-04" db="EMBL/GenBank/DDBJ databases">
        <title>Sphingobacterium cortibacter sp. nov.</title>
        <authorList>
            <person name="Li Y."/>
        </authorList>
    </citation>
    <scope>NUCLEOTIDE SEQUENCE [LARGE SCALE GENOMIC DNA]</scope>
    <source>
        <strain evidence="3 4">2c-3</strain>
    </source>
</reference>
<dbReference type="Gene3D" id="2.60.40.4070">
    <property type="match status" value="1"/>
</dbReference>
<dbReference type="EMBL" id="QDKG01000002">
    <property type="protein sequence ID" value="PVH25684.1"/>
    <property type="molecule type" value="Genomic_DNA"/>
</dbReference>
<dbReference type="Pfam" id="PF00932">
    <property type="entry name" value="LTD"/>
    <property type="match status" value="2"/>
</dbReference>